<dbReference type="AlphaFoldDB" id="A0A2K8N350"/>
<dbReference type="EMBL" id="CP024955">
    <property type="protein sequence ID" value="ATY83924.1"/>
    <property type="molecule type" value="Genomic_DNA"/>
</dbReference>
<organism evidence="2 3">
    <name type="scientific">Kyrpidia spormannii</name>
    <dbReference type="NCBI Taxonomy" id="2055160"/>
    <lineage>
        <taxon>Bacteria</taxon>
        <taxon>Bacillati</taxon>
        <taxon>Bacillota</taxon>
        <taxon>Bacilli</taxon>
        <taxon>Bacillales</taxon>
        <taxon>Alicyclobacillaceae</taxon>
        <taxon>Kyrpidia</taxon>
    </lineage>
</organism>
<protein>
    <submittedName>
        <fullName evidence="2">Uncharacterized protein</fullName>
    </submittedName>
</protein>
<feature type="region of interest" description="Disordered" evidence="1">
    <location>
        <begin position="20"/>
        <end position="61"/>
    </location>
</feature>
<evidence type="ECO:0000256" key="1">
    <source>
        <dbReference type="SAM" id="MobiDB-lite"/>
    </source>
</evidence>
<accession>A0A2K8N350</accession>
<dbReference type="KEGG" id="kyr:CVV65_02210"/>
<reference evidence="3" key="1">
    <citation type="submission" date="2017-11" db="EMBL/GenBank/DDBJ databases">
        <title>Complete Genome Sequence of Kyrpidia sp. Strain EA-1, a thermophilic, hydrogen-oxidizing Bacterium, isolated from the Azores.</title>
        <authorList>
            <person name="Reiner J.E."/>
            <person name="Lapp C.J."/>
            <person name="Bunk B."/>
            <person name="Gescher J."/>
        </authorList>
    </citation>
    <scope>NUCLEOTIDE SEQUENCE [LARGE SCALE GENOMIC DNA]</scope>
    <source>
        <strain evidence="3">EA-1</strain>
    </source>
</reference>
<dbReference type="Proteomes" id="UP000231932">
    <property type="component" value="Chromosome"/>
</dbReference>
<feature type="compositionally biased region" description="Low complexity" evidence="1">
    <location>
        <begin position="20"/>
        <end position="43"/>
    </location>
</feature>
<gene>
    <name evidence="2" type="ORF">CVV65_02210</name>
</gene>
<sequence length="252" mass="25954">MAAVLGTGLIAAGAAGGEVEAAGADTASSPRGAVAGAGAAPVSETAVPTGAPARDTSPGQEPEAAKVLAELHVDVTGDDFPDTVDLMGRPLMAGSPMLGDFVLTMTHGVGGTKIILPLGPKNFVGLEPVLYPVDIPGQRGSGVLVSSAPGMGVDWVVKVHCRRGSTSLLAKGKGVHREVGSEGSWRQTHGPMNKNLIRGYAVRMSWQDTAKSKGCQRAAEYMRRARGEGQRSYPGRPAGYARGLATRIERFG</sequence>
<name>A0A2K8N350_9BACL</name>
<evidence type="ECO:0000313" key="2">
    <source>
        <dbReference type="EMBL" id="ATY83924.1"/>
    </source>
</evidence>
<keyword evidence="3" id="KW-1185">Reference proteome</keyword>
<evidence type="ECO:0000313" key="3">
    <source>
        <dbReference type="Proteomes" id="UP000231932"/>
    </source>
</evidence>
<proteinExistence type="predicted"/>